<dbReference type="InterPro" id="IPR013446">
    <property type="entry name" value="G1P_cyt_trans-like"/>
</dbReference>
<proteinExistence type="predicted"/>
<dbReference type="GO" id="GO:0047343">
    <property type="term" value="F:glucose-1-phosphate cytidylyltransferase activity"/>
    <property type="evidence" value="ECO:0007669"/>
    <property type="project" value="InterPro"/>
</dbReference>
<dbReference type="SUPFAM" id="SSF53448">
    <property type="entry name" value="Nucleotide-diphospho-sugar transferases"/>
    <property type="match status" value="1"/>
</dbReference>
<dbReference type="EMBL" id="UINC01158587">
    <property type="protein sequence ID" value="SVD56209.1"/>
    <property type="molecule type" value="Genomic_DNA"/>
</dbReference>
<dbReference type="AlphaFoldDB" id="A0A382WC07"/>
<evidence type="ECO:0000313" key="2">
    <source>
        <dbReference type="EMBL" id="SVD56209.1"/>
    </source>
</evidence>
<gene>
    <name evidence="2" type="ORF">METZ01_LOCUS409063</name>
</gene>
<sequence>HSMTGGRVKRMKPYIGNETCLLTYGDGLSDVDLDQLITFHNNHRKMVTVTAVHPGARFGELEMKGEQVTSFQEKPQTGQGWINGGYFVIEPEFFDLIQDDKTILERGPLERVAQSGELMAFQHQGFWHCMDTKRDLDNLEEFWNSGKAPWKK</sequence>
<dbReference type="Pfam" id="PF00483">
    <property type="entry name" value="NTP_transferase"/>
    <property type="match status" value="1"/>
</dbReference>
<evidence type="ECO:0000259" key="1">
    <source>
        <dbReference type="Pfam" id="PF00483"/>
    </source>
</evidence>
<name>A0A382WC07_9ZZZZ</name>
<dbReference type="InterPro" id="IPR029044">
    <property type="entry name" value="Nucleotide-diphossugar_trans"/>
</dbReference>
<protein>
    <recommendedName>
        <fullName evidence="1">Nucleotidyl transferase domain-containing protein</fullName>
    </recommendedName>
</protein>
<accession>A0A382WC07</accession>
<dbReference type="InterPro" id="IPR005835">
    <property type="entry name" value="NTP_transferase_dom"/>
</dbReference>
<reference evidence="2" key="1">
    <citation type="submission" date="2018-05" db="EMBL/GenBank/DDBJ databases">
        <authorList>
            <person name="Lanie J.A."/>
            <person name="Ng W.-L."/>
            <person name="Kazmierczak K.M."/>
            <person name="Andrzejewski T.M."/>
            <person name="Davidsen T.M."/>
            <person name="Wayne K.J."/>
            <person name="Tettelin H."/>
            <person name="Glass J.I."/>
            <person name="Rusch D."/>
            <person name="Podicherti R."/>
            <person name="Tsui H.-C.T."/>
            <person name="Winkler M.E."/>
        </authorList>
    </citation>
    <scope>NUCLEOTIDE SEQUENCE</scope>
</reference>
<dbReference type="Gene3D" id="3.90.550.10">
    <property type="entry name" value="Spore Coat Polysaccharide Biosynthesis Protein SpsA, Chain A"/>
    <property type="match status" value="1"/>
</dbReference>
<feature type="non-terminal residue" evidence="2">
    <location>
        <position position="1"/>
    </location>
</feature>
<feature type="domain" description="Nucleotidyl transferase" evidence="1">
    <location>
        <begin position="17"/>
        <end position="102"/>
    </location>
</feature>
<dbReference type="PANTHER" id="PTHR47183:SF1">
    <property type="entry name" value="GLUCOSE-1-PHOSPHATE CYTIDYLYLTRANSFERASE"/>
    <property type="match status" value="1"/>
</dbReference>
<dbReference type="PANTHER" id="PTHR47183">
    <property type="entry name" value="GLUCOSE-1-PHOSPHATE CYTIDYLYLTRANSFERASE-RELATED"/>
    <property type="match status" value="1"/>
</dbReference>
<organism evidence="2">
    <name type="scientific">marine metagenome</name>
    <dbReference type="NCBI Taxonomy" id="408172"/>
    <lineage>
        <taxon>unclassified sequences</taxon>
        <taxon>metagenomes</taxon>
        <taxon>ecological metagenomes</taxon>
    </lineage>
</organism>